<dbReference type="InterPro" id="IPR001810">
    <property type="entry name" value="F-box_dom"/>
</dbReference>
<evidence type="ECO:0000313" key="2">
    <source>
        <dbReference type="EMBL" id="KAL2798278.1"/>
    </source>
</evidence>
<protein>
    <recommendedName>
        <fullName evidence="1">F-box domain-containing protein</fullName>
    </recommendedName>
</protein>
<feature type="domain" description="F-box" evidence="1">
    <location>
        <begin position="121"/>
        <end position="167"/>
    </location>
</feature>
<reference evidence="2 3" key="1">
    <citation type="submission" date="2024-07" db="EMBL/GenBank/DDBJ databases">
        <title>Section-level genome sequencing and comparative genomics of Aspergillus sections Usti and Cavernicolus.</title>
        <authorList>
            <consortium name="Lawrence Berkeley National Laboratory"/>
            <person name="Nybo J.L."/>
            <person name="Vesth T.C."/>
            <person name="Theobald S."/>
            <person name="Frisvad J.C."/>
            <person name="Larsen T.O."/>
            <person name="Kjaerboelling I."/>
            <person name="Rothschild-Mancinelli K."/>
            <person name="Lyhne E.K."/>
            <person name="Kogle M.E."/>
            <person name="Barry K."/>
            <person name="Clum A."/>
            <person name="Na H."/>
            <person name="Ledsgaard L."/>
            <person name="Lin J."/>
            <person name="Lipzen A."/>
            <person name="Kuo A."/>
            <person name="Riley R."/>
            <person name="Mondo S."/>
            <person name="Labutti K."/>
            <person name="Haridas S."/>
            <person name="Pangalinan J."/>
            <person name="Salamov A.A."/>
            <person name="Simmons B.A."/>
            <person name="Magnuson J.K."/>
            <person name="Chen J."/>
            <person name="Drula E."/>
            <person name="Henrissat B."/>
            <person name="Wiebenga A."/>
            <person name="Lubbers R.J."/>
            <person name="Gomes A.C."/>
            <person name="Makela M.R."/>
            <person name="Stajich J."/>
            <person name="Grigoriev I.V."/>
            <person name="Mortensen U.H."/>
            <person name="De Vries R.P."/>
            <person name="Baker S.E."/>
            <person name="Andersen M.R."/>
        </authorList>
    </citation>
    <scope>NUCLEOTIDE SEQUENCE [LARGE SCALE GENOMIC DNA]</scope>
    <source>
        <strain evidence="2 3">CBS 209.92</strain>
    </source>
</reference>
<keyword evidence="3" id="KW-1185">Reference proteome</keyword>
<sequence length="256" mass="30376">MCARQRQLLVPTDENACSKTINDNDNTTTEVIRLTCPPPHIPFDDFYIFHQVCWEQLSSHFHPEELDLDRLYAALQYMPVPKRTVPKRPRTVTPTLEQLMVAPKPRPWLALPPAPLVVNITDGFRRLPLELKEQLAAILSAKDVLNLRLASRAMGLLFESCLFWQTRFDIDIERGFLVPVLKNLSVEERRKLDWRLLYHCTCNFRCSWTFRDTHIEMWERLRWLRDMTMEARLDDLKSPWFFDGRALQHYHNTHYS</sequence>
<comment type="caution">
    <text evidence="2">The sequence shown here is derived from an EMBL/GenBank/DDBJ whole genome shotgun (WGS) entry which is preliminary data.</text>
</comment>
<dbReference type="PROSITE" id="PS50181">
    <property type="entry name" value="FBOX"/>
    <property type="match status" value="1"/>
</dbReference>
<proteinExistence type="predicted"/>
<dbReference type="EMBL" id="JBFTWV010000014">
    <property type="protein sequence ID" value="KAL2798278.1"/>
    <property type="molecule type" value="Genomic_DNA"/>
</dbReference>
<organism evidence="2 3">
    <name type="scientific">Aspergillus keveii</name>
    <dbReference type="NCBI Taxonomy" id="714993"/>
    <lineage>
        <taxon>Eukaryota</taxon>
        <taxon>Fungi</taxon>
        <taxon>Dikarya</taxon>
        <taxon>Ascomycota</taxon>
        <taxon>Pezizomycotina</taxon>
        <taxon>Eurotiomycetes</taxon>
        <taxon>Eurotiomycetidae</taxon>
        <taxon>Eurotiales</taxon>
        <taxon>Aspergillaceae</taxon>
        <taxon>Aspergillus</taxon>
        <taxon>Aspergillus subgen. Nidulantes</taxon>
    </lineage>
</organism>
<dbReference type="InterPro" id="IPR036047">
    <property type="entry name" value="F-box-like_dom_sf"/>
</dbReference>
<name>A0ABR4GGT6_9EURO</name>
<evidence type="ECO:0000259" key="1">
    <source>
        <dbReference type="PROSITE" id="PS50181"/>
    </source>
</evidence>
<evidence type="ECO:0000313" key="3">
    <source>
        <dbReference type="Proteomes" id="UP001610563"/>
    </source>
</evidence>
<dbReference type="SUPFAM" id="SSF81383">
    <property type="entry name" value="F-box domain"/>
    <property type="match status" value="1"/>
</dbReference>
<accession>A0ABR4GGT6</accession>
<dbReference type="Proteomes" id="UP001610563">
    <property type="component" value="Unassembled WGS sequence"/>
</dbReference>
<gene>
    <name evidence="2" type="ORF">BJX66DRAFT_296083</name>
</gene>